<keyword evidence="1" id="KW-0479">Metal-binding</keyword>
<evidence type="ECO:0000256" key="3">
    <source>
        <dbReference type="ARBA" id="ARBA00023014"/>
    </source>
</evidence>
<dbReference type="InterPro" id="IPR036812">
    <property type="entry name" value="NAD(P)_OxRdtase_dom_sf"/>
</dbReference>
<feature type="domain" description="4Fe-4S ferredoxin-type" evidence="4">
    <location>
        <begin position="342"/>
        <end position="369"/>
    </location>
</feature>
<evidence type="ECO:0000256" key="1">
    <source>
        <dbReference type="ARBA" id="ARBA00022723"/>
    </source>
</evidence>
<proteinExistence type="predicted"/>
<dbReference type="GO" id="GO:0046872">
    <property type="term" value="F:metal ion binding"/>
    <property type="evidence" value="ECO:0007669"/>
    <property type="project" value="UniProtKB-KW"/>
</dbReference>
<dbReference type="Gene3D" id="3.20.20.100">
    <property type="entry name" value="NADP-dependent oxidoreductase domain"/>
    <property type="match status" value="1"/>
</dbReference>
<accession>A0A0L6JSJ3</accession>
<dbReference type="Proteomes" id="UP000036923">
    <property type="component" value="Unassembled WGS sequence"/>
</dbReference>
<comment type="caution">
    <text evidence="5">The sequence shown here is derived from an EMBL/GenBank/DDBJ whole genome shotgun (WGS) entry which is preliminary data.</text>
</comment>
<dbReference type="PRINTS" id="PR00069">
    <property type="entry name" value="ALDKETRDTASE"/>
</dbReference>
<dbReference type="PROSITE" id="PS51379">
    <property type="entry name" value="4FE4S_FER_2"/>
    <property type="match status" value="1"/>
</dbReference>
<organism evidence="5 6">
    <name type="scientific">Pseudobacteroides cellulosolvens ATCC 35603 = DSM 2933</name>
    <dbReference type="NCBI Taxonomy" id="398512"/>
    <lineage>
        <taxon>Bacteria</taxon>
        <taxon>Bacillati</taxon>
        <taxon>Bacillota</taxon>
        <taxon>Clostridia</taxon>
        <taxon>Eubacteriales</taxon>
        <taxon>Oscillospiraceae</taxon>
        <taxon>Pseudobacteroides</taxon>
    </lineage>
</organism>
<keyword evidence="3" id="KW-0411">Iron-sulfur</keyword>
<evidence type="ECO:0000256" key="2">
    <source>
        <dbReference type="ARBA" id="ARBA00023004"/>
    </source>
</evidence>
<dbReference type="Pfam" id="PF13187">
    <property type="entry name" value="Fer4_9"/>
    <property type="match status" value="1"/>
</dbReference>
<evidence type="ECO:0000313" key="5">
    <source>
        <dbReference type="EMBL" id="KNY28801.1"/>
    </source>
</evidence>
<evidence type="ECO:0000313" key="6">
    <source>
        <dbReference type="Proteomes" id="UP000036923"/>
    </source>
</evidence>
<keyword evidence="6" id="KW-1185">Reference proteome</keyword>
<dbReference type="eggNOG" id="COG1453">
    <property type="taxonomic scope" value="Bacteria"/>
</dbReference>
<dbReference type="OrthoDB" id="9773828at2"/>
<keyword evidence="2" id="KW-0408">Iron</keyword>
<dbReference type="SUPFAM" id="SSF51430">
    <property type="entry name" value="NAD(P)-linked oxidoreductase"/>
    <property type="match status" value="1"/>
</dbReference>
<dbReference type="STRING" id="398512.Bccel_4075"/>
<evidence type="ECO:0000259" key="4">
    <source>
        <dbReference type="PROSITE" id="PS51379"/>
    </source>
</evidence>
<name>A0A0L6JSJ3_9FIRM</name>
<reference evidence="6" key="1">
    <citation type="submission" date="2015-07" db="EMBL/GenBank/DDBJ databases">
        <title>Near-Complete Genome Sequence of the Cellulolytic Bacterium Bacteroides (Pseudobacteroides) cellulosolvens ATCC 35603.</title>
        <authorList>
            <person name="Dassa B."/>
            <person name="Utturkar S.M."/>
            <person name="Klingeman D.M."/>
            <person name="Hurt R.A."/>
            <person name="Keller M."/>
            <person name="Xu J."/>
            <person name="Reddy Y.H.K."/>
            <person name="Borovok I."/>
            <person name="Grinberg I.R."/>
            <person name="Lamed R."/>
            <person name="Zhivin O."/>
            <person name="Bayer E.A."/>
            <person name="Brown S.D."/>
        </authorList>
    </citation>
    <scope>NUCLEOTIDE SEQUENCE [LARGE SCALE GENOMIC DNA]</scope>
    <source>
        <strain evidence="6">DSM 2933</strain>
    </source>
</reference>
<sequence length="406" mass="46422">MQYRRVGKNGDEASILGYGCMRFPTKNGKTDMERTEKQIMSAIERGVNYFDTAYLYIGSEAALGSILHKNGVRNKVMIATKIPPYLVNSRKDMESILNTQLERLKTDYIDYYLLHALQDIKGWEKAKANGLMSFLEEMKAKGVIRNIGFSYHGDKNDFKVLIDDYNWDFCQIQYNYIDETNQAGVDGLKYAHSKGIGVAIMEPLRGGSLVGKMPDEIKKIWNKAKVNRSYVDWALRWLWNQPEVGVVLSGMNEESHIEENIKLACEVKPNTITEDEHSIYKEVKETYLRLMKVGCTGCAYCLPCPAGVNIPFCFSYYNSKHLFKNKHLRFQYLMFGGGATGGRNSLASKCIDCGKCEKACPQHIEIRKDLKNVKKEMEPWWSGPLLSIIRGVLKIKRFFTRGKITE</sequence>
<dbReference type="RefSeq" id="WP_036936199.1">
    <property type="nucleotide sequence ID" value="NZ_JQKC01000002.1"/>
</dbReference>
<gene>
    <name evidence="5" type="ORF">Bccel_4075</name>
</gene>
<dbReference type="AlphaFoldDB" id="A0A0L6JSJ3"/>
<dbReference type="InterPro" id="IPR023210">
    <property type="entry name" value="NADP_OxRdtase_dom"/>
</dbReference>
<dbReference type="PATRIC" id="fig|398512.5.peg.4261"/>
<dbReference type="PANTHER" id="PTHR43312:SF2">
    <property type="entry name" value="OXIDOREDUCTASE"/>
    <property type="match status" value="1"/>
</dbReference>
<protein>
    <submittedName>
        <fullName evidence="5">NADP-dependent oxidoreductase domain containing protein</fullName>
    </submittedName>
</protein>
<dbReference type="InterPro" id="IPR017900">
    <property type="entry name" value="4Fe4S_Fe_S_CS"/>
</dbReference>
<dbReference type="GO" id="GO:0016491">
    <property type="term" value="F:oxidoreductase activity"/>
    <property type="evidence" value="ECO:0007669"/>
    <property type="project" value="InterPro"/>
</dbReference>
<dbReference type="GO" id="GO:0051536">
    <property type="term" value="F:iron-sulfur cluster binding"/>
    <property type="evidence" value="ECO:0007669"/>
    <property type="project" value="UniProtKB-KW"/>
</dbReference>
<dbReference type="Pfam" id="PF00248">
    <property type="entry name" value="Aldo_ket_red"/>
    <property type="match status" value="1"/>
</dbReference>
<dbReference type="CDD" id="cd19096">
    <property type="entry name" value="AKR_Fe-S_oxidoreductase"/>
    <property type="match status" value="1"/>
</dbReference>
<dbReference type="PANTHER" id="PTHR43312">
    <property type="entry name" value="D-THREO-ALDOSE 1-DEHYDROGENASE"/>
    <property type="match status" value="1"/>
</dbReference>
<dbReference type="EMBL" id="LGTC01000001">
    <property type="protein sequence ID" value="KNY28801.1"/>
    <property type="molecule type" value="Genomic_DNA"/>
</dbReference>
<dbReference type="InterPro" id="IPR020471">
    <property type="entry name" value="AKR"/>
</dbReference>
<dbReference type="PROSITE" id="PS00198">
    <property type="entry name" value="4FE4S_FER_1"/>
    <property type="match status" value="1"/>
</dbReference>
<dbReference type="InterPro" id="IPR017896">
    <property type="entry name" value="4Fe4S_Fe-S-bd"/>
</dbReference>
<dbReference type="SUPFAM" id="SSF54862">
    <property type="entry name" value="4Fe-4S ferredoxins"/>
    <property type="match status" value="1"/>
</dbReference>
<dbReference type="InterPro" id="IPR053135">
    <property type="entry name" value="AKR2_Oxidoreductase"/>
</dbReference>